<proteinExistence type="predicted"/>
<dbReference type="AlphaFoldDB" id="A0AAD6ISI0"/>
<accession>A0AAD6ISI0</accession>
<gene>
    <name evidence="3" type="ORF">Dda_7371</name>
</gene>
<reference evidence="3" key="1">
    <citation type="submission" date="2023-01" db="EMBL/GenBank/DDBJ databases">
        <title>The chitinases involved in constricting ring structure development in the nematode-trapping fungus Drechslerella dactyloides.</title>
        <authorList>
            <person name="Wang R."/>
            <person name="Zhang L."/>
            <person name="Tang P."/>
            <person name="Li S."/>
            <person name="Liang L."/>
        </authorList>
    </citation>
    <scope>NUCLEOTIDE SEQUENCE</scope>
    <source>
        <strain evidence="3">YMF1.00031</strain>
    </source>
</reference>
<evidence type="ECO:0000313" key="4">
    <source>
        <dbReference type="Proteomes" id="UP001221413"/>
    </source>
</evidence>
<evidence type="ECO:0000256" key="1">
    <source>
        <dbReference type="SAM" id="MobiDB-lite"/>
    </source>
</evidence>
<feature type="region of interest" description="Disordered" evidence="1">
    <location>
        <begin position="46"/>
        <end position="89"/>
    </location>
</feature>
<evidence type="ECO:0000256" key="2">
    <source>
        <dbReference type="SAM" id="SignalP"/>
    </source>
</evidence>
<organism evidence="3 4">
    <name type="scientific">Drechslerella dactyloides</name>
    <name type="common">Nematode-trapping fungus</name>
    <name type="synonym">Arthrobotrys dactyloides</name>
    <dbReference type="NCBI Taxonomy" id="74499"/>
    <lineage>
        <taxon>Eukaryota</taxon>
        <taxon>Fungi</taxon>
        <taxon>Dikarya</taxon>
        <taxon>Ascomycota</taxon>
        <taxon>Pezizomycotina</taxon>
        <taxon>Orbiliomycetes</taxon>
        <taxon>Orbiliales</taxon>
        <taxon>Orbiliaceae</taxon>
        <taxon>Drechslerella</taxon>
    </lineage>
</organism>
<sequence>MRFTLLLFVAAAASVSAAPIIHTPPIIPEELGGLARRGADCAEDNAGFEVTKGLPRRPIKEPPLHRREDCKRADAAPKPVRRPIKEPPL</sequence>
<evidence type="ECO:0000313" key="3">
    <source>
        <dbReference type="EMBL" id="KAJ6257586.1"/>
    </source>
</evidence>
<feature type="signal peptide" evidence="2">
    <location>
        <begin position="1"/>
        <end position="17"/>
    </location>
</feature>
<protein>
    <submittedName>
        <fullName evidence="3">Uncharacterized protein</fullName>
    </submittedName>
</protein>
<name>A0AAD6ISI0_DREDA</name>
<keyword evidence="2" id="KW-0732">Signal</keyword>
<keyword evidence="4" id="KW-1185">Reference proteome</keyword>
<feature type="chain" id="PRO_5042051298" evidence="2">
    <location>
        <begin position="18"/>
        <end position="89"/>
    </location>
</feature>
<feature type="compositionally biased region" description="Basic and acidic residues" evidence="1">
    <location>
        <begin position="58"/>
        <end position="75"/>
    </location>
</feature>
<dbReference type="Proteomes" id="UP001221413">
    <property type="component" value="Unassembled WGS sequence"/>
</dbReference>
<comment type="caution">
    <text evidence="3">The sequence shown here is derived from an EMBL/GenBank/DDBJ whole genome shotgun (WGS) entry which is preliminary data.</text>
</comment>
<dbReference type="EMBL" id="JAQGDS010000010">
    <property type="protein sequence ID" value="KAJ6257586.1"/>
    <property type="molecule type" value="Genomic_DNA"/>
</dbReference>